<keyword evidence="5" id="KW-0106">Calcium</keyword>
<keyword evidence="4" id="KW-0677">Repeat</keyword>
<dbReference type="InterPro" id="IPR011992">
    <property type="entry name" value="EF-hand-dom_pair"/>
</dbReference>
<keyword evidence="3" id="KW-0479">Metal-binding</keyword>
<name>A0AAV2RHT7_MEGNR</name>
<reference evidence="7 8" key="1">
    <citation type="submission" date="2024-05" db="EMBL/GenBank/DDBJ databases">
        <authorList>
            <person name="Wallberg A."/>
        </authorList>
    </citation>
    <scope>NUCLEOTIDE SEQUENCE [LARGE SCALE GENOMIC DNA]</scope>
</reference>
<protein>
    <recommendedName>
        <fullName evidence="6">EF-hand domain-containing protein</fullName>
    </recommendedName>
</protein>
<evidence type="ECO:0000256" key="3">
    <source>
        <dbReference type="ARBA" id="ARBA00022723"/>
    </source>
</evidence>
<dbReference type="SUPFAM" id="SSF47473">
    <property type="entry name" value="EF-hand"/>
    <property type="match status" value="1"/>
</dbReference>
<evidence type="ECO:0000259" key="6">
    <source>
        <dbReference type="PROSITE" id="PS50222"/>
    </source>
</evidence>
<dbReference type="Pfam" id="PF13202">
    <property type="entry name" value="EF-hand_5"/>
    <property type="match status" value="1"/>
</dbReference>
<dbReference type="PROSITE" id="PS50222">
    <property type="entry name" value="EF_HAND_2"/>
    <property type="match status" value="2"/>
</dbReference>
<dbReference type="PANTHER" id="PTHR46212">
    <property type="entry name" value="PEFLIN"/>
    <property type="match status" value="1"/>
</dbReference>
<dbReference type="EMBL" id="CAXKWB010022787">
    <property type="protein sequence ID" value="CAL4124616.1"/>
    <property type="molecule type" value="Genomic_DNA"/>
</dbReference>
<feature type="domain" description="EF-hand" evidence="6">
    <location>
        <begin position="43"/>
        <end position="78"/>
    </location>
</feature>
<dbReference type="PANTHER" id="PTHR46212:SF3">
    <property type="entry name" value="GH27120P"/>
    <property type="match status" value="1"/>
</dbReference>
<dbReference type="InterPro" id="IPR002048">
    <property type="entry name" value="EF_hand_dom"/>
</dbReference>
<comment type="caution">
    <text evidence="7">The sequence shown here is derived from an EMBL/GenBank/DDBJ whole genome shotgun (WGS) entry which is preliminary data.</text>
</comment>
<dbReference type="PROSITE" id="PS00018">
    <property type="entry name" value="EF_HAND_1"/>
    <property type="match status" value="2"/>
</dbReference>
<keyword evidence="8" id="KW-1185">Reference proteome</keyword>
<dbReference type="InterPro" id="IPR051426">
    <property type="entry name" value="Peflin/Sorcin_CaBP"/>
</dbReference>
<evidence type="ECO:0000256" key="4">
    <source>
        <dbReference type="ARBA" id="ARBA00022737"/>
    </source>
</evidence>
<evidence type="ECO:0000256" key="2">
    <source>
        <dbReference type="ARBA" id="ARBA00022490"/>
    </source>
</evidence>
<dbReference type="Gene3D" id="1.10.238.10">
    <property type="entry name" value="EF-hand"/>
    <property type="match status" value="1"/>
</dbReference>
<dbReference type="AlphaFoldDB" id="A0AAV2RHT7"/>
<organism evidence="7 8">
    <name type="scientific">Meganyctiphanes norvegica</name>
    <name type="common">Northern krill</name>
    <name type="synonym">Thysanopoda norvegica</name>
    <dbReference type="NCBI Taxonomy" id="48144"/>
    <lineage>
        <taxon>Eukaryota</taxon>
        <taxon>Metazoa</taxon>
        <taxon>Ecdysozoa</taxon>
        <taxon>Arthropoda</taxon>
        <taxon>Crustacea</taxon>
        <taxon>Multicrustacea</taxon>
        <taxon>Malacostraca</taxon>
        <taxon>Eumalacostraca</taxon>
        <taxon>Eucarida</taxon>
        <taxon>Euphausiacea</taxon>
        <taxon>Euphausiidae</taxon>
        <taxon>Meganyctiphanes</taxon>
    </lineage>
</organism>
<evidence type="ECO:0000313" key="7">
    <source>
        <dbReference type="EMBL" id="CAL4124616.1"/>
    </source>
</evidence>
<evidence type="ECO:0000313" key="8">
    <source>
        <dbReference type="Proteomes" id="UP001497623"/>
    </source>
</evidence>
<comment type="subcellular location">
    <subcellularLocation>
        <location evidence="1">Cytoplasm</location>
    </subcellularLocation>
</comment>
<accession>A0AAV2RHT7</accession>
<dbReference type="GO" id="GO:0005737">
    <property type="term" value="C:cytoplasm"/>
    <property type="evidence" value="ECO:0007669"/>
    <property type="project" value="UniProtKB-SubCell"/>
</dbReference>
<dbReference type="InterPro" id="IPR018247">
    <property type="entry name" value="EF_Hand_1_Ca_BS"/>
</dbReference>
<feature type="domain" description="EF-hand" evidence="6">
    <location>
        <begin position="109"/>
        <end position="144"/>
    </location>
</feature>
<sequence length="210" mass="23954">MSIYNRQQYVYQGQHQPPPTQAGGYAAQTHYGQQSTVNPSASGVDPNISSWFIAVDQDKTGQINAKELSQALYSGKQKFSEEACKLLITMFDKDYSGTINIYEFGELFKFVAQWTETYRRFDLDNSGTIDEEEYRQALLAQGYQLSPQFINVLATKFAPTTHQFTLDNFIVSNVRIHNLTQAFRSRDIEMKGMITIGYEEFLSVFINSCI</sequence>
<dbReference type="Proteomes" id="UP001497623">
    <property type="component" value="Unassembled WGS sequence"/>
</dbReference>
<dbReference type="SMART" id="SM00054">
    <property type="entry name" value="EFh"/>
    <property type="match status" value="3"/>
</dbReference>
<proteinExistence type="predicted"/>
<gene>
    <name evidence="7" type="ORF">MNOR_LOCUS24653</name>
</gene>
<dbReference type="Pfam" id="PF13499">
    <property type="entry name" value="EF-hand_7"/>
    <property type="match status" value="1"/>
</dbReference>
<keyword evidence="2" id="KW-0963">Cytoplasm</keyword>
<evidence type="ECO:0000256" key="1">
    <source>
        <dbReference type="ARBA" id="ARBA00004496"/>
    </source>
</evidence>
<dbReference type="GO" id="GO:0048306">
    <property type="term" value="F:calcium-dependent protein binding"/>
    <property type="evidence" value="ECO:0007669"/>
    <property type="project" value="UniProtKB-ARBA"/>
</dbReference>
<evidence type="ECO:0000256" key="5">
    <source>
        <dbReference type="ARBA" id="ARBA00022837"/>
    </source>
</evidence>
<dbReference type="GO" id="GO:0005509">
    <property type="term" value="F:calcium ion binding"/>
    <property type="evidence" value="ECO:0007669"/>
    <property type="project" value="InterPro"/>
</dbReference>